<dbReference type="SUPFAM" id="SSF81296">
    <property type="entry name" value="E set domains"/>
    <property type="match status" value="1"/>
</dbReference>
<keyword evidence="4" id="KW-0808">Transferase</keyword>
<dbReference type="AlphaFoldDB" id="A0AAN8ZIR3"/>
<feature type="coiled-coil region" evidence="1">
    <location>
        <begin position="286"/>
        <end position="320"/>
    </location>
</feature>
<evidence type="ECO:0000259" key="3">
    <source>
        <dbReference type="Pfam" id="PF16561"/>
    </source>
</evidence>
<keyword evidence="4" id="KW-0418">Kinase</keyword>
<evidence type="ECO:0000313" key="4">
    <source>
        <dbReference type="EMBL" id="KAK6942764.1"/>
    </source>
</evidence>
<accession>A0AAN8ZIR3</accession>
<sequence length="442" mass="49204">MASLSPSIFSLPQNKLPFLSLNQQPWKLPCYANQNHQPRTRPLISASSTKKSRAKKKVKSDEELCNDLLEFVASVGLPDGHVPTMNELSRHGRKDLANIVRRRGYKLIRELLTNAIKSSSARSEMEEVSTEKRPEPTNCHDETVNPLTEDTPLSSEDSVVEIYRGGSNSSSSLSSADEIDVSEDSSTISLPEQVAKFIENGELDSFEGWLYDSHSISTESNAEEGEEVAHTKTETESGTIGEEHSEDELGGSETATLFNGSTLITKKITTATINKPQSQKENQVEVDHLKLMLLQKELELTKLKEQIEKEKLALAVLQTKAETEINSAQKLILEKDAELLAAEESLSGLEEVEIQYSGEGETVEVAGSFNGWHHPIKMELQPLSSVSGHVGTRRSRLWSIVLWLYPGVYEIKFIVDGHWRIDPQKETVTKGSILNNILRVDR</sequence>
<evidence type="ECO:0000256" key="2">
    <source>
        <dbReference type="SAM" id="MobiDB-lite"/>
    </source>
</evidence>
<dbReference type="Gene3D" id="2.60.40.10">
    <property type="entry name" value="Immunoglobulins"/>
    <property type="match status" value="1"/>
</dbReference>
<keyword evidence="1" id="KW-0175">Coiled coil</keyword>
<dbReference type="EMBL" id="JBAMMX010000004">
    <property type="protein sequence ID" value="KAK6942764.1"/>
    <property type="molecule type" value="Genomic_DNA"/>
</dbReference>
<comment type="caution">
    <text evidence="4">The sequence shown here is derived from an EMBL/GenBank/DDBJ whole genome shotgun (WGS) entry which is preliminary data.</text>
</comment>
<protein>
    <submittedName>
        <fullName evidence="4">AMP-activated protein kinase, glycogen-binding domain</fullName>
    </submittedName>
</protein>
<dbReference type="InterPro" id="IPR032640">
    <property type="entry name" value="AMPK1_CBM"/>
</dbReference>
<gene>
    <name evidence="4" type="ORF">RJ641_028141</name>
</gene>
<evidence type="ECO:0000256" key="1">
    <source>
        <dbReference type="SAM" id="Coils"/>
    </source>
</evidence>
<dbReference type="Pfam" id="PF16561">
    <property type="entry name" value="AMPK1_CBM"/>
    <property type="match status" value="1"/>
</dbReference>
<name>A0AAN8ZIR3_9MAGN</name>
<feature type="region of interest" description="Disordered" evidence="2">
    <location>
        <begin position="32"/>
        <end position="58"/>
    </location>
</feature>
<feature type="compositionally biased region" description="Basic and acidic residues" evidence="2">
    <location>
        <begin position="123"/>
        <end position="143"/>
    </location>
</feature>
<feature type="domain" description="AMP-activated protein kinase glycogen-binding" evidence="3">
    <location>
        <begin position="352"/>
        <end position="441"/>
    </location>
</feature>
<dbReference type="GO" id="GO:0016301">
    <property type="term" value="F:kinase activity"/>
    <property type="evidence" value="ECO:0007669"/>
    <property type="project" value="UniProtKB-KW"/>
</dbReference>
<organism evidence="4 5">
    <name type="scientific">Dillenia turbinata</name>
    <dbReference type="NCBI Taxonomy" id="194707"/>
    <lineage>
        <taxon>Eukaryota</taxon>
        <taxon>Viridiplantae</taxon>
        <taxon>Streptophyta</taxon>
        <taxon>Embryophyta</taxon>
        <taxon>Tracheophyta</taxon>
        <taxon>Spermatophyta</taxon>
        <taxon>Magnoliopsida</taxon>
        <taxon>eudicotyledons</taxon>
        <taxon>Gunneridae</taxon>
        <taxon>Pentapetalae</taxon>
        <taxon>Dilleniales</taxon>
        <taxon>Dilleniaceae</taxon>
        <taxon>Dillenia</taxon>
    </lineage>
</organism>
<feature type="region of interest" description="Disordered" evidence="2">
    <location>
        <begin position="120"/>
        <end position="187"/>
    </location>
</feature>
<feature type="compositionally biased region" description="Polar residues" evidence="2">
    <location>
        <begin position="145"/>
        <end position="157"/>
    </location>
</feature>
<dbReference type="GO" id="GO:0009507">
    <property type="term" value="C:chloroplast"/>
    <property type="evidence" value="ECO:0007669"/>
    <property type="project" value="UniProtKB-ARBA"/>
</dbReference>
<dbReference type="PANTHER" id="PTHR47434">
    <property type="entry name" value="PROTEIN PTST HOMOLOG 3, CHLOROPLASTIC"/>
    <property type="match status" value="1"/>
</dbReference>
<reference evidence="4 5" key="1">
    <citation type="submission" date="2023-12" db="EMBL/GenBank/DDBJ databases">
        <title>A high-quality genome assembly for Dillenia turbinata (Dilleniales).</title>
        <authorList>
            <person name="Chanderbali A."/>
        </authorList>
    </citation>
    <scope>NUCLEOTIDE SEQUENCE [LARGE SCALE GENOMIC DNA]</scope>
    <source>
        <strain evidence="4">LSX21</strain>
        <tissue evidence="4">Leaf</tissue>
    </source>
</reference>
<feature type="region of interest" description="Disordered" evidence="2">
    <location>
        <begin position="217"/>
        <end position="254"/>
    </location>
</feature>
<keyword evidence="5" id="KW-1185">Reference proteome</keyword>
<dbReference type="Proteomes" id="UP001370490">
    <property type="component" value="Unassembled WGS sequence"/>
</dbReference>
<evidence type="ECO:0000313" key="5">
    <source>
        <dbReference type="Proteomes" id="UP001370490"/>
    </source>
</evidence>
<dbReference type="CDD" id="cd02859">
    <property type="entry name" value="E_set_AMPKbeta_like_N"/>
    <property type="match status" value="1"/>
</dbReference>
<proteinExistence type="predicted"/>
<dbReference type="PANTHER" id="PTHR47434:SF2">
    <property type="entry name" value="PROTEIN PTST HOMOLOG 3, CHLOROPLASTIC"/>
    <property type="match status" value="1"/>
</dbReference>
<dbReference type="InterPro" id="IPR014756">
    <property type="entry name" value="Ig_E-set"/>
</dbReference>
<dbReference type="InterPro" id="IPR013783">
    <property type="entry name" value="Ig-like_fold"/>
</dbReference>